<name>A0A8T3A948_DENNO</name>
<dbReference type="AlphaFoldDB" id="A0A8T3A948"/>
<proteinExistence type="predicted"/>
<accession>A0A8T3A948</accession>
<reference evidence="1" key="1">
    <citation type="journal article" date="2022" name="Front. Genet.">
        <title>Chromosome-Scale Assembly of the Dendrobium nobile Genome Provides Insights Into the Molecular Mechanism of the Biosynthesis of the Medicinal Active Ingredient of Dendrobium.</title>
        <authorList>
            <person name="Xu Q."/>
            <person name="Niu S.-C."/>
            <person name="Li K.-L."/>
            <person name="Zheng P.-J."/>
            <person name="Zhang X.-J."/>
            <person name="Jia Y."/>
            <person name="Liu Y."/>
            <person name="Niu Y.-X."/>
            <person name="Yu L.-H."/>
            <person name="Chen D.-F."/>
            <person name="Zhang G.-Q."/>
        </authorList>
    </citation>
    <scope>NUCLEOTIDE SEQUENCE</scope>
    <source>
        <tissue evidence="1">Leaf</tissue>
    </source>
</reference>
<evidence type="ECO:0000313" key="2">
    <source>
        <dbReference type="Proteomes" id="UP000829196"/>
    </source>
</evidence>
<dbReference type="EMBL" id="JAGYWB010000018">
    <property type="protein sequence ID" value="KAI0492613.1"/>
    <property type="molecule type" value="Genomic_DNA"/>
</dbReference>
<evidence type="ECO:0000313" key="1">
    <source>
        <dbReference type="EMBL" id="KAI0492613.1"/>
    </source>
</evidence>
<comment type="caution">
    <text evidence="1">The sequence shown here is derived from an EMBL/GenBank/DDBJ whole genome shotgun (WGS) entry which is preliminary data.</text>
</comment>
<protein>
    <submittedName>
        <fullName evidence="1">Uncharacterized protein</fullName>
    </submittedName>
</protein>
<keyword evidence="2" id="KW-1185">Reference proteome</keyword>
<dbReference type="Proteomes" id="UP000829196">
    <property type="component" value="Unassembled WGS sequence"/>
</dbReference>
<organism evidence="1 2">
    <name type="scientific">Dendrobium nobile</name>
    <name type="common">Orchid</name>
    <dbReference type="NCBI Taxonomy" id="94219"/>
    <lineage>
        <taxon>Eukaryota</taxon>
        <taxon>Viridiplantae</taxon>
        <taxon>Streptophyta</taxon>
        <taxon>Embryophyta</taxon>
        <taxon>Tracheophyta</taxon>
        <taxon>Spermatophyta</taxon>
        <taxon>Magnoliopsida</taxon>
        <taxon>Liliopsida</taxon>
        <taxon>Asparagales</taxon>
        <taxon>Orchidaceae</taxon>
        <taxon>Epidendroideae</taxon>
        <taxon>Malaxideae</taxon>
        <taxon>Dendrobiinae</taxon>
        <taxon>Dendrobium</taxon>
    </lineage>
</organism>
<gene>
    <name evidence="1" type="ORF">KFK09_026889</name>
</gene>
<sequence length="112" mass="12465">MAFENCRRFRGPIAGPTGFIAVFCYPASGNKLIQPTGLCTVQLVESTSSVLKTLGRRITTTRSSWKDGRRQRNGRKLPGCGWQVADCPREGRRGDLATTWKNSMIQDTRGFL</sequence>